<protein>
    <submittedName>
        <fullName evidence="1">Uncharacterized protein</fullName>
    </submittedName>
</protein>
<dbReference type="EMBL" id="JAKROA010000009">
    <property type="protein sequence ID" value="KAL5105220.1"/>
    <property type="molecule type" value="Genomic_DNA"/>
</dbReference>
<reference evidence="1 2" key="1">
    <citation type="journal article" date="2022" name="Front. Cell. Infect. Microbiol.">
        <title>The Genomes of Two Strains of Taenia crassiceps the Animal Model for the Study of Human Cysticercosis.</title>
        <authorList>
            <person name="Bobes R.J."/>
            <person name="Estrada K."/>
            <person name="Rios-Valencia D.G."/>
            <person name="Calderon-Gallegos A."/>
            <person name="de la Torre P."/>
            <person name="Carrero J.C."/>
            <person name="Sanchez-Flores A."/>
            <person name="Laclette J.P."/>
        </authorList>
    </citation>
    <scope>NUCLEOTIDE SEQUENCE [LARGE SCALE GENOMIC DNA]</scope>
    <source>
        <strain evidence="1">WFUcys</strain>
    </source>
</reference>
<gene>
    <name evidence="1" type="ORF">TcWFU_005862</name>
</gene>
<proteinExistence type="predicted"/>
<keyword evidence="2" id="KW-1185">Reference proteome</keyword>
<comment type="caution">
    <text evidence="1">The sequence shown here is derived from an EMBL/GenBank/DDBJ whole genome shotgun (WGS) entry which is preliminary data.</text>
</comment>
<evidence type="ECO:0000313" key="1">
    <source>
        <dbReference type="EMBL" id="KAL5105220.1"/>
    </source>
</evidence>
<organism evidence="1 2">
    <name type="scientific">Taenia crassiceps</name>
    <dbReference type="NCBI Taxonomy" id="6207"/>
    <lineage>
        <taxon>Eukaryota</taxon>
        <taxon>Metazoa</taxon>
        <taxon>Spiralia</taxon>
        <taxon>Lophotrochozoa</taxon>
        <taxon>Platyhelminthes</taxon>
        <taxon>Cestoda</taxon>
        <taxon>Eucestoda</taxon>
        <taxon>Cyclophyllidea</taxon>
        <taxon>Taeniidae</taxon>
        <taxon>Taenia</taxon>
    </lineage>
</organism>
<accession>A0ABR4Q739</accession>
<sequence>MCCKSTWSVVTMNDCGCDMYIYAPYLQSKFTDLLPQSTMMSGDTVPAWAEIKSLTTLCHVFTSAIIVLAWVHTTIREVIVLVSRPLGVQCSCRYLSGRWRCGSIIATHRIRTVHLLDRVTNASVSSHLFLELRRSSSLLLPATSTATDEIANAMLRLQPLFSIPTDVNEEGKTASSPLCCLPLQSLVIVYRLMHAVLFCETVPCAF</sequence>
<dbReference type="Proteomes" id="UP001651158">
    <property type="component" value="Unassembled WGS sequence"/>
</dbReference>
<evidence type="ECO:0000313" key="2">
    <source>
        <dbReference type="Proteomes" id="UP001651158"/>
    </source>
</evidence>
<name>A0ABR4Q739_9CEST</name>